<keyword evidence="3 11" id="KW-0489">Methyltransferase</keyword>
<sequence>MVAAVNRGKQGIGLELSADYVRIARQRLDCGSPLSERQRDSAAGEADRLTGEGERAAGVVVPVGDVPGDVPAGKQHRRGTAVIHQASASQLAALVPPASVDLCVTSPPYWNILNQKRTADAKAIRHYGNLAGDLGLIPDYDGYLTALTAVFRDVWHTLKPGAHCCIVVMDLRKRDRFFPLHSDLASRLQTIGYRWDDLIVWNRRAEYNALRPLGYPAVFRVNKVHEFILLMQKPGRSSDR</sequence>
<keyword evidence="7" id="KW-0238">DNA-binding</keyword>
<feature type="compositionally biased region" description="Basic and acidic residues" evidence="9">
    <location>
        <begin position="36"/>
        <end position="51"/>
    </location>
</feature>
<dbReference type="GO" id="GO:0008170">
    <property type="term" value="F:N-methyltransferase activity"/>
    <property type="evidence" value="ECO:0007669"/>
    <property type="project" value="InterPro"/>
</dbReference>
<dbReference type="InterPro" id="IPR017985">
    <property type="entry name" value="MeTrfase_CN4_CS"/>
</dbReference>
<keyword evidence="6" id="KW-0680">Restriction system</keyword>
<accession>A0A7C4LKU7</accession>
<comment type="similarity">
    <text evidence="1">Belongs to the N(4)/N(6)-methyltransferase family. N(4) subfamily.</text>
</comment>
<keyword evidence="4 11" id="KW-0808">Transferase</keyword>
<dbReference type="InterPro" id="IPR029063">
    <property type="entry name" value="SAM-dependent_MTases_sf"/>
</dbReference>
<evidence type="ECO:0000256" key="2">
    <source>
        <dbReference type="ARBA" id="ARBA00012185"/>
    </source>
</evidence>
<keyword evidence="5" id="KW-0949">S-adenosyl-L-methionine</keyword>
<feature type="region of interest" description="Disordered" evidence="9">
    <location>
        <begin position="32"/>
        <end position="51"/>
    </location>
</feature>
<organism evidence="11">
    <name type="scientific">Schlesneria paludicola</name>
    <dbReference type="NCBI Taxonomy" id="360056"/>
    <lineage>
        <taxon>Bacteria</taxon>
        <taxon>Pseudomonadati</taxon>
        <taxon>Planctomycetota</taxon>
        <taxon>Planctomycetia</taxon>
        <taxon>Planctomycetales</taxon>
        <taxon>Planctomycetaceae</taxon>
        <taxon>Schlesneria</taxon>
    </lineage>
</organism>
<dbReference type="EMBL" id="DSVQ01000012">
    <property type="protein sequence ID" value="HGT39235.1"/>
    <property type="molecule type" value="Genomic_DNA"/>
</dbReference>
<dbReference type="GO" id="GO:0009307">
    <property type="term" value="P:DNA restriction-modification system"/>
    <property type="evidence" value="ECO:0007669"/>
    <property type="project" value="UniProtKB-KW"/>
</dbReference>
<dbReference type="GO" id="GO:0003677">
    <property type="term" value="F:DNA binding"/>
    <property type="evidence" value="ECO:0007669"/>
    <property type="project" value="UniProtKB-KW"/>
</dbReference>
<dbReference type="Pfam" id="PF01555">
    <property type="entry name" value="N6_N4_Mtase"/>
    <property type="match status" value="1"/>
</dbReference>
<evidence type="ECO:0000259" key="10">
    <source>
        <dbReference type="Pfam" id="PF01555"/>
    </source>
</evidence>
<name>A0A7C4LKU7_9PLAN</name>
<dbReference type="InterPro" id="IPR002941">
    <property type="entry name" value="DNA_methylase_N4/N6"/>
</dbReference>
<comment type="caution">
    <text evidence="11">The sequence shown here is derived from an EMBL/GenBank/DDBJ whole genome shotgun (WGS) entry which is preliminary data.</text>
</comment>
<evidence type="ECO:0000256" key="1">
    <source>
        <dbReference type="ARBA" id="ARBA00010203"/>
    </source>
</evidence>
<dbReference type="PROSITE" id="PS00093">
    <property type="entry name" value="N4_MTASE"/>
    <property type="match status" value="1"/>
</dbReference>
<evidence type="ECO:0000256" key="7">
    <source>
        <dbReference type="ARBA" id="ARBA00023125"/>
    </source>
</evidence>
<evidence type="ECO:0000256" key="6">
    <source>
        <dbReference type="ARBA" id="ARBA00022747"/>
    </source>
</evidence>
<evidence type="ECO:0000256" key="4">
    <source>
        <dbReference type="ARBA" id="ARBA00022679"/>
    </source>
</evidence>
<feature type="domain" description="DNA methylase N-4/N-6" evidence="10">
    <location>
        <begin position="100"/>
        <end position="236"/>
    </location>
</feature>
<proteinExistence type="inferred from homology"/>
<protein>
    <recommendedName>
        <fullName evidence="2">site-specific DNA-methyltransferase (cytosine-N(4)-specific)</fullName>
        <ecNumber evidence="2">2.1.1.113</ecNumber>
    </recommendedName>
</protein>
<dbReference type="Gene3D" id="3.40.50.150">
    <property type="entry name" value="Vaccinia Virus protein VP39"/>
    <property type="match status" value="1"/>
</dbReference>
<comment type="catalytic activity">
    <reaction evidence="8">
        <text>a 2'-deoxycytidine in DNA + S-adenosyl-L-methionine = an N(4)-methyl-2'-deoxycytidine in DNA + S-adenosyl-L-homocysteine + H(+)</text>
        <dbReference type="Rhea" id="RHEA:16857"/>
        <dbReference type="Rhea" id="RHEA-COMP:11369"/>
        <dbReference type="Rhea" id="RHEA-COMP:13674"/>
        <dbReference type="ChEBI" id="CHEBI:15378"/>
        <dbReference type="ChEBI" id="CHEBI:57856"/>
        <dbReference type="ChEBI" id="CHEBI:59789"/>
        <dbReference type="ChEBI" id="CHEBI:85452"/>
        <dbReference type="ChEBI" id="CHEBI:137933"/>
        <dbReference type="EC" id="2.1.1.113"/>
    </reaction>
</comment>
<evidence type="ECO:0000256" key="3">
    <source>
        <dbReference type="ARBA" id="ARBA00022603"/>
    </source>
</evidence>
<evidence type="ECO:0000256" key="9">
    <source>
        <dbReference type="SAM" id="MobiDB-lite"/>
    </source>
</evidence>
<dbReference type="GO" id="GO:0015667">
    <property type="term" value="F:site-specific DNA-methyltransferase (cytosine-N4-specific) activity"/>
    <property type="evidence" value="ECO:0007669"/>
    <property type="project" value="UniProtKB-EC"/>
</dbReference>
<evidence type="ECO:0000256" key="8">
    <source>
        <dbReference type="ARBA" id="ARBA00049120"/>
    </source>
</evidence>
<evidence type="ECO:0000256" key="5">
    <source>
        <dbReference type="ARBA" id="ARBA00022691"/>
    </source>
</evidence>
<dbReference type="SUPFAM" id="SSF53335">
    <property type="entry name" value="S-adenosyl-L-methionine-dependent methyltransferases"/>
    <property type="match status" value="1"/>
</dbReference>
<gene>
    <name evidence="11" type="ORF">ENS64_08230</name>
</gene>
<reference evidence="11" key="1">
    <citation type="journal article" date="2020" name="mSystems">
        <title>Genome- and Community-Level Interaction Insights into Carbon Utilization and Element Cycling Functions of Hydrothermarchaeota in Hydrothermal Sediment.</title>
        <authorList>
            <person name="Zhou Z."/>
            <person name="Liu Y."/>
            <person name="Xu W."/>
            <person name="Pan J."/>
            <person name="Luo Z.H."/>
            <person name="Li M."/>
        </authorList>
    </citation>
    <scope>NUCLEOTIDE SEQUENCE [LARGE SCALE GENOMIC DNA]</scope>
    <source>
        <strain evidence="11">SpSt-508</strain>
    </source>
</reference>
<dbReference type="AlphaFoldDB" id="A0A7C4LKU7"/>
<dbReference type="GO" id="GO:0032259">
    <property type="term" value="P:methylation"/>
    <property type="evidence" value="ECO:0007669"/>
    <property type="project" value="UniProtKB-KW"/>
</dbReference>
<dbReference type="EC" id="2.1.1.113" evidence="2"/>
<evidence type="ECO:0000313" key="11">
    <source>
        <dbReference type="EMBL" id="HGT39235.1"/>
    </source>
</evidence>